<evidence type="ECO:0000259" key="2">
    <source>
        <dbReference type="Pfam" id="PF01370"/>
    </source>
</evidence>
<organism evidence="3 4">
    <name type="scientific">Undibacterium rugosum</name>
    <dbReference type="NCBI Taxonomy" id="2762291"/>
    <lineage>
        <taxon>Bacteria</taxon>
        <taxon>Pseudomonadati</taxon>
        <taxon>Pseudomonadota</taxon>
        <taxon>Betaproteobacteria</taxon>
        <taxon>Burkholderiales</taxon>
        <taxon>Oxalobacteraceae</taxon>
        <taxon>Undibacterium</taxon>
    </lineage>
</organism>
<dbReference type="PANTHER" id="PTHR12126:SF11">
    <property type="entry name" value="NADH DEHYDROGENASE [UBIQUINONE] 1 ALPHA SUBCOMPLEX SUBUNIT 9, MITOCHONDRIAL"/>
    <property type="match status" value="1"/>
</dbReference>
<dbReference type="InterPro" id="IPR051207">
    <property type="entry name" value="ComplexI_NDUFA9_subunit"/>
</dbReference>
<name>A0A923I395_9BURK</name>
<dbReference type="Pfam" id="PF01370">
    <property type="entry name" value="Epimerase"/>
    <property type="match status" value="1"/>
</dbReference>
<feature type="transmembrane region" description="Helical" evidence="1">
    <location>
        <begin position="413"/>
        <end position="429"/>
    </location>
</feature>
<feature type="transmembrane region" description="Helical" evidence="1">
    <location>
        <begin position="385"/>
        <end position="407"/>
    </location>
</feature>
<gene>
    <name evidence="3" type="ORF">H8K47_16545</name>
</gene>
<dbReference type="AlphaFoldDB" id="A0A923I395"/>
<dbReference type="GO" id="GO:0044877">
    <property type="term" value="F:protein-containing complex binding"/>
    <property type="evidence" value="ECO:0007669"/>
    <property type="project" value="TreeGrafter"/>
</dbReference>
<dbReference type="PANTHER" id="PTHR12126">
    <property type="entry name" value="NADH-UBIQUINONE OXIDOREDUCTASE 39 KDA SUBUNIT-RELATED"/>
    <property type="match status" value="1"/>
</dbReference>
<dbReference type="RefSeq" id="WP_186882497.1">
    <property type="nucleotide sequence ID" value="NZ_JACOGG010000026.1"/>
</dbReference>
<evidence type="ECO:0000313" key="3">
    <source>
        <dbReference type="EMBL" id="MBC3936974.1"/>
    </source>
</evidence>
<protein>
    <submittedName>
        <fullName evidence="3">SDR family oxidoreductase</fullName>
    </submittedName>
</protein>
<dbReference type="Pfam" id="PF13781">
    <property type="entry name" value="DoxX_3"/>
    <property type="match status" value="1"/>
</dbReference>
<keyword evidence="1" id="KW-0812">Transmembrane</keyword>
<reference evidence="3" key="1">
    <citation type="submission" date="2020-08" db="EMBL/GenBank/DDBJ databases">
        <title>Novel species isolated from subtropical streams in China.</title>
        <authorList>
            <person name="Lu H."/>
        </authorList>
    </citation>
    <scope>NUCLEOTIDE SEQUENCE</scope>
    <source>
        <strain evidence="3">CY7W</strain>
    </source>
</reference>
<evidence type="ECO:0000313" key="4">
    <source>
        <dbReference type="Proteomes" id="UP000612361"/>
    </source>
</evidence>
<dbReference type="Gene3D" id="3.40.50.720">
    <property type="entry name" value="NAD(P)-binding Rossmann-like Domain"/>
    <property type="match status" value="1"/>
</dbReference>
<accession>A0A923I395</accession>
<feature type="transmembrane region" description="Helical" evidence="1">
    <location>
        <begin position="360"/>
        <end position="378"/>
    </location>
</feature>
<keyword evidence="4" id="KW-1185">Reference proteome</keyword>
<keyword evidence="1" id="KW-0472">Membrane</keyword>
<dbReference type="Proteomes" id="UP000612361">
    <property type="component" value="Unassembled WGS sequence"/>
</dbReference>
<dbReference type="EMBL" id="JACOGG010000026">
    <property type="protein sequence ID" value="MBC3936974.1"/>
    <property type="molecule type" value="Genomic_DNA"/>
</dbReference>
<dbReference type="InterPro" id="IPR025695">
    <property type="entry name" value="DoxX-like"/>
</dbReference>
<comment type="caution">
    <text evidence="3">The sequence shown here is derived from an EMBL/GenBank/DDBJ whole genome shotgun (WGS) entry which is preliminary data.</text>
</comment>
<dbReference type="SUPFAM" id="SSF51735">
    <property type="entry name" value="NAD(P)-binding Rossmann-fold domains"/>
    <property type="match status" value="1"/>
</dbReference>
<dbReference type="InterPro" id="IPR001509">
    <property type="entry name" value="Epimerase_deHydtase"/>
</dbReference>
<feature type="domain" description="NAD-dependent epimerase/dehydratase" evidence="2">
    <location>
        <begin position="4"/>
        <end position="208"/>
    </location>
</feature>
<sequence length="434" mass="47984">MMKILVCGANGFIGRHLCLHLQAAGHRVLRGIRPGVPATCPAPDDVWMDFSSDTQTTIWESRLQQAGQIDVIINAIGILHESGKQTFEAIHRDAPIAMYQAAQRLGITRIVQISALGGNQDVQIHEGMSPYLRTKRETDLFLLQSDLSALILCPSLIVGLDGISSRFFRVLASLPVLLIPGDGQQRLQPVHIDDLCEAVVRWLSHPADKTVTLDVVGPCAMTYTEMLGNYRQLMGLQPGHVLRIPLWIMHTAAGLSRFFPQRLLSHDSLRMLENHNVADPAPLQQLLARPSRNKESWFPQIPASMLASEALLKWHLMCYRSTLALIWIVTAVLSLGLYPIQDSLQLLQALPVPASLQLPLLYSAGVLDGLLGLACIVFPSRKLWVFQLGLIGVYSLLIALYLPQFWLHPFGPILKNVAIVALLISLISTDRKAS</sequence>
<proteinExistence type="predicted"/>
<feature type="transmembrane region" description="Helical" evidence="1">
    <location>
        <begin position="322"/>
        <end position="340"/>
    </location>
</feature>
<keyword evidence="1" id="KW-1133">Transmembrane helix</keyword>
<evidence type="ECO:0000256" key="1">
    <source>
        <dbReference type="SAM" id="Phobius"/>
    </source>
</evidence>
<dbReference type="InterPro" id="IPR036291">
    <property type="entry name" value="NAD(P)-bd_dom_sf"/>
</dbReference>